<dbReference type="InterPro" id="IPR016166">
    <property type="entry name" value="FAD-bd_PCMH"/>
</dbReference>
<dbReference type="PANTHER" id="PTHR42973:SF28">
    <property type="entry name" value="FAD-BINDING PCMH-TYPE DOMAIN-CONTAINING PROTEIN"/>
    <property type="match status" value="1"/>
</dbReference>
<dbReference type="Pfam" id="PF01565">
    <property type="entry name" value="FAD_binding_4"/>
    <property type="match status" value="1"/>
</dbReference>
<comment type="caution">
    <text evidence="7">The sequence shown here is derived from an EMBL/GenBank/DDBJ whole genome shotgun (WGS) entry which is preliminary data.</text>
</comment>
<name>A0ABR1TNU6_9PEZI</name>
<dbReference type="SUPFAM" id="SSF56176">
    <property type="entry name" value="FAD-binding/transporter-associated domain-like"/>
    <property type="match status" value="1"/>
</dbReference>
<evidence type="ECO:0000313" key="8">
    <source>
        <dbReference type="Proteomes" id="UP001446871"/>
    </source>
</evidence>
<proteinExistence type="inferred from homology"/>
<evidence type="ECO:0000256" key="4">
    <source>
        <dbReference type="ARBA" id="ARBA00023002"/>
    </source>
</evidence>
<organism evidence="7 8">
    <name type="scientific">Apiospora saccharicola</name>
    <dbReference type="NCBI Taxonomy" id="335842"/>
    <lineage>
        <taxon>Eukaryota</taxon>
        <taxon>Fungi</taxon>
        <taxon>Dikarya</taxon>
        <taxon>Ascomycota</taxon>
        <taxon>Pezizomycotina</taxon>
        <taxon>Sordariomycetes</taxon>
        <taxon>Xylariomycetidae</taxon>
        <taxon>Amphisphaeriales</taxon>
        <taxon>Apiosporaceae</taxon>
        <taxon>Apiospora</taxon>
    </lineage>
</organism>
<keyword evidence="5" id="KW-0732">Signal</keyword>
<reference evidence="7 8" key="1">
    <citation type="submission" date="2023-01" db="EMBL/GenBank/DDBJ databases">
        <title>Analysis of 21 Apiospora genomes using comparative genomics revels a genus with tremendous synthesis potential of carbohydrate active enzymes and secondary metabolites.</title>
        <authorList>
            <person name="Sorensen T."/>
        </authorList>
    </citation>
    <scope>NUCLEOTIDE SEQUENCE [LARGE SCALE GENOMIC DNA]</scope>
    <source>
        <strain evidence="7 8">CBS 83171</strain>
    </source>
</reference>
<dbReference type="InterPro" id="IPR036318">
    <property type="entry name" value="FAD-bd_PCMH-like_sf"/>
</dbReference>
<evidence type="ECO:0000256" key="3">
    <source>
        <dbReference type="ARBA" id="ARBA00022827"/>
    </source>
</evidence>
<dbReference type="PROSITE" id="PS51387">
    <property type="entry name" value="FAD_PCMH"/>
    <property type="match status" value="1"/>
</dbReference>
<dbReference type="InterPro" id="IPR050416">
    <property type="entry name" value="FAD-linked_Oxidoreductase"/>
</dbReference>
<dbReference type="InterPro" id="IPR006094">
    <property type="entry name" value="Oxid_FAD_bind_N"/>
</dbReference>
<keyword evidence="4" id="KW-0560">Oxidoreductase</keyword>
<gene>
    <name evidence="7" type="ORF">PG996_015605</name>
</gene>
<sequence>MAAYWRVFLACAVLLRLTLALPTCDNVLSILPGKVFVPDTQFYNDSISSYFYLSGQQSPSYIVAPATADEVAIVFKAINDCSIDHVAVRSGGHATNPGFSNADQGVTVDLRGLNDIHLSKEDPDLVSIGAGALSVDVYDVLDPLNRTVLGARVASVGVGGFLTGGGISFFSAQHGFGCDSIRNMQVVLANGTIVEANATSHPRLFRALKGGQNNFGVVTRFDLVAYPQPAFWGGAVMYPSEADAAQLSAFAQLKMSAEYDPHVALEQTFVYLGAQKTYSSTNNMFYTKPVANASALRPFTDIQPQTSNTMRISGASDFATELEGFQLKAQFAVYATLSLPVSATMLVRVHEMWRESNPDLVAKVLDITSTMTYQSIPPPPVADASQNSLGFASNATPQKDMVLLLFSYYWGNDKDSTVVNTAVSELTKSVQEAFGDKDSYKYLNYAASWQDPIASYGKESVRELIQVSKLYDPTGVFQKVVSGGFKLGV</sequence>
<keyword evidence="3" id="KW-0274">FAD</keyword>
<dbReference type="EMBL" id="JAQQWM010000009">
    <property type="protein sequence ID" value="KAK8047541.1"/>
    <property type="molecule type" value="Genomic_DNA"/>
</dbReference>
<dbReference type="Gene3D" id="3.30.465.10">
    <property type="match status" value="1"/>
</dbReference>
<keyword evidence="2" id="KW-0285">Flavoprotein</keyword>
<feature type="domain" description="FAD-binding PCMH-type" evidence="6">
    <location>
        <begin position="55"/>
        <end position="228"/>
    </location>
</feature>
<keyword evidence="8" id="KW-1185">Reference proteome</keyword>
<feature type="chain" id="PRO_5047010862" evidence="5">
    <location>
        <begin position="21"/>
        <end position="489"/>
    </location>
</feature>
<evidence type="ECO:0000259" key="6">
    <source>
        <dbReference type="PROSITE" id="PS51387"/>
    </source>
</evidence>
<evidence type="ECO:0000256" key="1">
    <source>
        <dbReference type="ARBA" id="ARBA00005466"/>
    </source>
</evidence>
<evidence type="ECO:0000313" key="7">
    <source>
        <dbReference type="EMBL" id="KAK8047541.1"/>
    </source>
</evidence>
<dbReference type="Proteomes" id="UP001446871">
    <property type="component" value="Unassembled WGS sequence"/>
</dbReference>
<evidence type="ECO:0000256" key="2">
    <source>
        <dbReference type="ARBA" id="ARBA00022630"/>
    </source>
</evidence>
<dbReference type="PANTHER" id="PTHR42973">
    <property type="entry name" value="BINDING OXIDOREDUCTASE, PUTATIVE (AFU_ORTHOLOGUE AFUA_1G17690)-RELATED"/>
    <property type="match status" value="1"/>
</dbReference>
<feature type="signal peptide" evidence="5">
    <location>
        <begin position="1"/>
        <end position="20"/>
    </location>
</feature>
<protein>
    <submittedName>
        <fullName evidence="7">FAD binding domain-containing protein</fullName>
    </submittedName>
</protein>
<comment type="similarity">
    <text evidence="1">Belongs to the oxygen-dependent FAD-linked oxidoreductase family.</text>
</comment>
<evidence type="ECO:0000256" key="5">
    <source>
        <dbReference type="SAM" id="SignalP"/>
    </source>
</evidence>
<dbReference type="InterPro" id="IPR016169">
    <property type="entry name" value="FAD-bd_PCMH_sub2"/>
</dbReference>
<accession>A0ABR1TNU6</accession>